<proteinExistence type="predicted"/>
<evidence type="ECO:0000259" key="1">
    <source>
        <dbReference type="Pfam" id="PF07484"/>
    </source>
</evidence>
<reference evidence="2 3" key="1">
    <citation type="submission" date="2024-09" db="EMBL/GenBank/DDBJ databases">
        <authorList>
            <person name="Sun Q."/>
            <person name="Mori K."/>
        </authorList>
    </citation>
    <scope>NUCLEOTIDE SEQUENCE [LARGE SCALE GENOMIC DNA]</scope>
    <source>
        <strain evidence="2 3">TISTR 2452</strain>
    </source>
</reference>
<dbReference type="RefSeq" id="WP_377492949.1">
    <property type="nucleotide sequence ID" value="NZ_JBHMDO010000017.1"/>
</dbReference>
<gene>
    <name evidence="2" type="ORF">ACFFSY_08960</name>
</gene>
<name>A0ABV5KLD1_9BACL</name>
<dbReference type="InterPro" id="IPR037053">
    <property type="entry name" value="Phage_tail_collar_dom_sf"/>
</dbReference>
<dbReference type="InterPro" id="IPR011083">
    <property type="entry name" value="Phage_tail_collar_dom"/>
</dbReference>
<organism evidence="2 3">
    <name type="scientific">Paenibacillus aurantiacus</name>
    <dbReference type="NCBI Taxonomy" id="1936118"/>
    <lineage>
        <taxon>Bacteria</taxon>
        <taxon>Bacillati</taxon>
        <taxon>Bacillota</taxon>
        <taxon>Bacilli</taxon>
        <taxon>Bacillales</taxon>
        <taxon>Paenibacillaceae</taxon>
        <taxon>Paenibacillus</taxon>
    </lineage>
</organism>
<evidence type="ECO:0000313" key="2">
    <source>
        <dbReference type="EMBL" id="MFB9326037.1"/>
    </source>
</evidence>
<sequence length="195" mass="20140">MDAYIGMIMPWALNWAPVNWLPCDGRTLPVNQYQALYSLIGVTYGGTPSSTFKLPDLRGRAPIGMGQQPGAANYVIGTVGGTETTALTTNQLPAHAHTFSGTANVSIGAPANASDPTTNIPAANTSLSVGKDSTAGEANLYNTSPPTLMTATMSATASISGNTGVAGSGQPFSNVQPYQVINYIICVNGLYPSRP</sequence>
<accession>A0ABV5KLD1</accession>
<dbReference type="SUPFAM" id="SSF88874">
    <property type="entry name" value="Receptor-binding domain of short tail fibre protein gp12"/>
    <property type="match status" value="1"/>
</dbReference>
<feature type="domain" description="Phage tail collar" evidence="1">
    <location>
        <begin position="6"/>
        <end position="62"/>
    </location>
</feature>
<dbReference type="Pfam" id="PF07484">
    <property type="entry name" value="Collar"/>
    <property type="match status" value="1"/>
</dbReference>
<dbReference type="EMBL" id="JBHMDO010000017">
    <property type="protein sequence ID" value="MFB9326037.1"/>
    <property type="molecule type" value="Genomic_DNA"/>
</dbReference>
<comment type="caution">
    <text evidence="2">The sequence shown here is derived from an EMBL/GenBank/DDBJ whole genome shotgun (WGS) entry which is preliminary data.</text>
</comment>
<protein>
    <submittedName>
        <fullName evidence="2">Phage tail protein</fullName>
    </submittedName>
</protein>
<dbReference type="Proteomes" id="UP001589747">
    <property type="component" value="Unassembled WGS sequence"/>
</dbReference>
<dbReference type="Gene3D" id="3.90.1340.10">
    <property type="entry name" value="Phage tail collar domain"/>
    <property type="match status" value="1"/>
</dbReference>
<evidence type="ECO:0000313" key="3">
    <source>
        <dbReference type="Proteomes" id="UP001589747"/>
    </source>
</evidence>
<keyword evidence="3" id="KW-1185">Reference proteome</keyword>